<feature type="compositionally biased region" description="Basic and acidic residues" evidence="2">
    <location>
        <begin position="833"/>
        <end position="846"/>
    </location>
</feature>
<feature type="compositionally biased region" description="Polar residues" evidence="2">
    <location>
        <begin position="388"/>
        <end position="400"/>
    </location>
</feature>
<dbReference type="RefSeq" id="XP_067753112.1">
    <property type="nucleotide sequence ID" value="XM_067896955.1"/>
</dbReference>
<feature type="compositionally biased region" description="Low complexity" evidence="2">
    <location>
        <begin position="956"/>
        <end position="984"/>
    </location>
</feature>
<comment type="caution">
    <text evidence="3">The sequence shown here is derived from an EMBL/GenBank/DDBJ whole genome shotgun (WGS) entry which is preliminary data.</text>
</comment>
<feature type="region of interest" description="Disordered" evidence="2">
    <location>
        <begin position="953"/>
        <end position="996"/>
    </location>
</feature>
<feature type="compositionally biased region" description="Low complexity" evidence="2">
    <location>
        <begin position="145"/>
        <end position="160"/>
    </location>
</feature>
<evidence type="ECO:0000313" key="3">
    <source>
        <dbReference type="EMBL" id="KAG5490784.1"/>
    </source>
</evidence>
<proteinExistence type="predicted"/>
<dbReference type="GeneID" id="94287032"/>
<dbReference type="EMBL" id="JAFJZO010000036">
    <property type="protein sequence ID" value="KAG5490784.1"/>
    <property type="molecule type" value="Genomic_DNA"/>
</dbReference>
<feature type="coiled-coil region" evidence="1">
    <location>
        <begin position="324"/>
        <end position="370"/>
    </location>
</feature>
<dbReference type="OrthoDB" id="267516at2759"/>
<dbReference type="KEGG" id="phet:94287032"/>
<feature type="region of interest" description="Disordered" evidence="2">
    <location>
        <begin position="825"/>
        <end position="903"/>
    </location>
</feature>
<keyword evidence="4" id="KW-1185">Reference proteome</keyword>
<feature type="compositionally biased region" description="Polar residues" evidence="2">
    <location>
        <begin position="770"/>
        <end position="780"/>
    </location>
</feature>
<feature type="region of interest" description="Disordered" evidence="2">
    <location>
        <begin position="655"/>
        <end position="803"/>
    </location>
</feature>
<dbReference type="Proteomes" id="UP000674318">
    <property type="component" value="Unassembled WGS sequence"/>
</dbReference>
<name>A0A836HDX5_9TRYP</name>
<sequence length="1386" mass="147694">MTSQYHFCPTDTCEESIYARSPLTADEEALQFLPGSRFLNTAEFKSTYLGTGVNSEPPTTLTKTHSRALPHDAYARPGHSSAPSTRRVAGGTRIGSFPHVIHVLHRPATTVAVGSRGKSGLRGAARQLRLLYGTAVDSTRPPAVSETHTPPSPQPSSTKSAADEKMRHGFEMVTNEASQVAMPATPRLAHTPLPHRLRSRVRSASCASLPARRTESGSVSLLQGQLRTEDAWFALTRELADKKCEVLSLQRQLRHAHVLLRSLHGVPETMVDRYSEANDANAAGAAVDTAAAVTACSPSKSDAAPGVATSARQACRKEYWQHRAYFLMKQNEELRAEVDRLRRDTRGSRARVLLEELEAVRGELSRYSRQAGATAGSLAFGNGRPPKSSGQEADSHTSQCDGGVMITGPVAPCRVLERSASPPSFALAVDDAFLRKKDDTIHDLGERLGLLAQQYQKTDAALLTTTRKLEDLTRRYSVLQVEWKALVRLPQELARAQRELADTQARLLHSDRELEAYRQVLDTQSSPATLRTIVEERDRLVELLRKSQQSEAVLHDEIKVVHQQTARSVEGKYQELYAEVHAMARDREAQHEETIQRLRGQLTVLVQKLEAQKEAYEAQLAESAERHQIELIERLLESVSQPETEVGTAVLPSFTSPSAVTLPRPMLRDEQSDVAAEQCPLPENRPILPAPASFKASLPRPSTEDSKAGSMRPTSRWTESAQLSSSKEGVAPSTTARDNVPSFTDRGVGESGLSSMPEMIDKGDSEDDLTSLSSVSAHTPGSSTGSLAAASLTGQRRRERECDVAVPQELVDGHAAALTDMAVPSDSMSTADDYSHDDAGKGEATPEKSSGQDSSPAVTAAHSSRLSTSDLEGTPRQERPATLTTSTASMNTHTSANDLPPSPVAVAAPVSILINRNVMSGPLPSSNLRAVVHTPDATLQHPGLTVHPAHAEQTLTPSSETRSGSSFTSSYSHSSSFKSTYSSSGDDGQSPLANLKGNEPKAISLQRAEVAEPSSCTIPGAHAVAEDATRPMQPSRDSDALSPLPAFPLRQPAGKTEAAVMTAQSTVTPPANECCSSVSLARSPGATASLTLHNPAKTVMPSAACTPVVTSDLYPPRPTSSFALARVTHDELSSGGGGAGRDFSSSLTHSIEHNITADLVQQYSGNASFDFVGPLAERHHMEEMQKTFEPPLQSLTKGLNVGGSVTGVVSTPEGNALGIMMGGGSTVMGTGAAGLCKIPTPSPASDALQSSGAVVSPSDLRRNEKEDGGVATVDILHADQTGEDRALEEDSGFSSVELRYQENGSTASSSPAERLTARTREGEGVSYASVFPVTGITTDIAAGKKLEGASPANNTFPSETMQSNLLEDSDHAASSSPMAITSPRAC</sequence>
<accession>A0A836HDX5</accession>
<evidence type="ECO:0000313" key="4">
    <source>
        <dbReference type="Proteomes" id="UP000674318"/>
    </source>
</evidence>
<organism evidence="3 4">
    <name type="scientific">Porcisia hertigi</name>
    <dbReference type="NCBI Taxonomy" id="2761500"/>
    <lineage>
        <taxon>Eukaryota</taxon>
        <taxon>Discoba</taxon>
        <taxon>Euglenozoa</taxon>
        <taxon>Kinetoplastea</taxon>
        <taxon>Metakinetoplastina</taxon>
        <taxon>Trypanosomatida</taxon>
        <taxon>Trypanosomatidae</taxon>
        <taxon>Leishmaniinae</taxon>
        <taxon>Porcisia</taxon>
    </lineage>
</organism>
<feature type="coiled-coil region" evidence="1">
    <location>
        <begin position="486"/>
        <end position="513"/>
    </location>
</feature>
<feature type="region of interest" description="Disordered" evidence="2">
    <location>
        <begin position="375"/>
        <end position="403"/>
    </location>
</feature>
<feature type="compositionally biased region" description="Polar residues" evidence="2">
    <location>
        <begin position="712"/>
        <end position="737"/>
    </location>
</feature>
<evidence type="ECO:0008006" key="5">
    <source>
        <dbReference type="Google" id="ProtNLM"/>
    </source>
</evidence>
<feature type="region of interest" description="Disordered" evidence="2">
    <location>
        <begin position="1300"/>
        <end position="1321"/>
    </location>
</feature>
<feature type="region of interest" description="Disordered" evidence="2">
    <location>
        <begin position="1243"/>
        <end position="1266"/>
    </location>
</feature>
<keyword evidence="1" id="KW-0175">Coiled coil</keyword>
<reference evidence="3 4" key="1">
    <citation type="submission" date="2021-02" db="EMBL/GenBank/DDBJ databases">
        <title>Porcisia hertigi Genome sequencing and assembly.</title>
        <authorList>
            <person name="Almutairi H."/>
            <person name="Gatherer D."/>
        </authorList>
    </citation>
    <scope>NUCLEOTIDE SEQUENCE [LARGE SCALE GENOMIC DNA]</scope>
    <source>
        <strain evidence="3 4">C119</strain>
    </source>
</reference>
<feature type="region of interest" description="Disordered" evidence="2">
    <location>
        <begin position="136"/>
        <end position="163"/>
    </location>
</feature>
<feature type="region of interest" description="Disordered" evidence="2">
    <location>
        <begin position="1347"/>
        <end position="1386"/>
    </location>
</feature>
<feature type="coiled-coil region" evidence="1">
    <location>
        <begin position="595"/>
        <end position="626"/>
    </location>
</feature>
<evidence type="ECO:0000256" key="2">
    <source>
        <dbReference type="SAM" id="MobiDB-lite"/>
    </source>
</evidence>
<feature type="compositionally biased region" description="Low complexity" evidence="2">
    <location>
        <begin position="781"/>
        <end position="794"/>
    </location>
</feature>
<feature type="compositionally biased region" description="Polar residues" evidence="2">
    <location>
        <begin position="847"/>
        <end position="871"/>
    </location>
</feature>
<feature type="compositionally biased region" description="Polar residues" evidence="2">
    <location>
        <begin position="1351"/>
        <end position="1379"/>
    </location>
</feature>
<evidence type="ECO:0000256" key="1">
    <source>
        <dbReference type="SAM" id="Coils"/>
    </source>
</evidence>
<feature type="compositionally biased region" description="Polar residues" evidence="2">
    <location>
        <begin position="882"/>
        <end position="897"/>
    </location>
</feature>
<feature type="compositionally biased region" description="Polar residues" evidence="2">
    <location>
        <begin position="1302"/>
        <end position="1311"/>
    </location>
</feature>
<gene>
    <name evidence="3" type="ORF">JKF63_00906</name>
</gene>
<feature type="region of interest" description="Disordered" evidence="2">
    <location>
        <begin position="73"/>
        <end position="92"/>
    </location>
</feature>
<protein>
    <recommendedName>
        <fullName evidence="5">Flagellum transition zone component</fullName>
    </recommendedName>
</protein>